<evidence type="ECO:0000313" key="3">
    <source>
        <dbReference type="Proteomes" id="UP000008974"/>
    </source>
</evidence>
<accession>E1F662</accession>
<dbReference type="AlphaFoldDB" id="E1F662"/>
<reference evidence="2 3" key="1">
    <citation type="journal article" date="2010" name="BMC Genomics">
        <title>Genome analysis and comparative genomics of a Giardia intestinalis assemblage E isolate.</title>
        <authorList>
            <person name="Jerlstrom-Hultqvist J."/>
            <person name="Franzen O."/>
            <person name="Ankarklev J."/>
            <person name="Xu F."/>
            <person name="Nohynkova E."/>
            <person name="Andersson J.O."/>
            <person name="Svard S.G."/>
            <person name="Andersson B."/>
        </authorList>
    </citation>
    <scope>NUCLEOTIDE SEQUENCE [LARGE SCALE GENOMIC DNA]</scope>
    <source>
        <strain evidence="2 3">P15</strain>
    </source>
</reference>
<dbReference type="Proteomes" id="UP000008974">
    <property type="component" value="Unassembled WGS sequence"/>
</dbReference>
<protein>
    <submittedName>
        <fullName evidence="2">Uncharacterized protein</fullName>
    </submittedName>
</protein>
<evidence type="ECO:0000256" key="1">
    <source>
        <dbReference type="SAM" id="MobiDB-lite"/>
    </source>
</evidence>
<proteinExistence type="predicted"/>
<dbReference type="EMBL" id="ACVC01000194">
    <property type="protein sequence ID" value="EFO62125.1"/>
    <property type="molecule type" value="Genomic_DNA"/>
</dbReference>
<sequence length="234" mass="25123">MPLSKRPEARRVRRALHALLTDLYGYEAASFPRHAYPHRSRRDVQPVCQLATRSSRPSERAGGWACVPAAPPGHSLCNARVCGRIRPMRNATGKGSRGTAGRSVRASKRLAVARRAARSAGGVVATSTFNALKLICTAASSGSLACLRHRGRPVDQLRRRRNRVAAHPLPPAAGSTSASRPAPPAADHCGPILRHGRELLWAGPSWERGPAPRRLALPLVCAELRNHKGAALCP</sequence>
<evidence type="ECO:0000313" key="2">
    <source>
        <dbReference type="EMBL" id="EFO62125.1"/>
    </source>
</evidence>
<organism evidence="2 3">
    <name type="scientific">Giardia intestinalis (strain P15)</name>
    <name type="common">Giardia lamblia</name>
    <dbReference type="NCBI Taxonomy" id="658858"/>
    <lineage>
        <taxon>Eukaryota</taxon>
        <taxon>Metamonada</taxon>
        <taxon>Diplomonadida</taxon>
        <taxon>Hexamitidae</taxon>
        <taxon>Giardiinae</taxon>
        <taxon>Giardia</taxon>
    </lineage>
</organism>
<gene>
    <name evidence="2" type="ORF">GLP15_1962</name>
</gene>
<dbReference type="VEuPathDB" id="GiardiaDB:GLP15_1962"/>
<comment type="caution">
    <text evidence="2">The sequence shown here is derived from an EMBL/GenBank/DDBJ whole genome shotgun (WGS) entry which is preliminary data.</text>
</comment>
<feature type="region of interest" description="Disordered" evidence="1">
    <location>
        <begin position="164"/>
        <end position="189"/>
    </location>
</feature>
<name>E1F662_GIAIA</name>